<sequence length="56" mass="6342">MDDEDAAQIKRLVPHSHYQKIHANHVIHMFKPRQFVAAVDAFLLDTTSAGEGARRT</sequence>
<dbReference type="RefSeq" id="WP_393172850.1">
    <property type="nucleotide sequence ID" value="NZ_JBICRM010000029.1"/>
</dbReference>
<gene>
    <name evidence="1" type="ORF">ACFLIM_36010</name>
</gene>
<dbReference type="Proteomes" id="UP001603978">
    <property type="component" value="Unassembled WGS sequence"/>
</dbReference>
<comment type="caution">
    <text evidence="1">The sequence shown here is derived from an EMBL/GenBank/DDBJ whole genome shotgun (WGS) entry which is preliminary data.</text>
</comment>
<evidence type="ECO:0000313" key="2">
    <source>
        <dbReference type="Proteomes" id="UP001603978"/>
    </source>
</evidence>
<reference evidence="1 2" key="1">
    <citation type="submission" date="2024-10" db="EMBL/GenBank/DDBJ databases">
        <authorList>
            <person name="Topkara A.R."/>
            <person name="Saygin H."/>
        </authorList>
    </citation>
    <scope>NUCLEOTIDE SEQUENCE [LARGE SCALE GENOMIC DNA]</scope>
    <source>
        <strain evidence="1 2">M3C6</strain>
    </source>
</reference>
<evidence type="ECO:0000313" key="1">
    <source>
        <dbReference type="EMBL" id="MFG1708620.1"/>
    </source>
</evidence>
<proteinExistence type="predicted"/>
<accession>A0ABW7AMK2</accession>
<protein>
    <submittedName>
        <fullName evidence="1">Uncharacterized protein</fullName>
    </submittedName>
</protein>
<keyword evidence="2" id="KW-1185">Reference proteome</keyword>
<dbReference type="EMBL" id="JBICRM010000029">
    <property type="protein sequence ID" value="MFG1708620.1"/>
    <property type="molecule type" value="Genomic_DNA"/>
</dbReference>
<organism evidence="1 2">
    <name type="scientific">Nonomuraea marmarensis</name>
    <dbReference type="NCBI Taxonomy" id="3351344"/>
    <lineage>
        <taxon>Bacteria</taxon>
        <taxon>Bacillati</taxon>
        <taxon>Actinomycetota</taxon>
        <taxon>Actinomycetes</taxon>
        <taxon>Streptosporangiales</taxon>
        <taxon>Streptosporangiaceae</taxon>
        <taxon>Nonomuraea</taxon>
    </lineage>
</organism>
<name>A0ABW7AMK2_9ACTN</name>